<feature type="non-terminal residue" evidence="2">
    <location>
        <position position="1"/>
    </location>
</feature>
<evidence type="ECO:0000313" key="2">
    <source>
        <dbReference type="EMBL" id="MBB3197373.1"/>
    </source>
</evidence>
<protein>
    <recommendedName>
        <fullName evidence="1">Hint domain-containing protein</fullName>
    </recommendedName>
</protein>
<comment type="caution">
    <text evidence="2">The sequence shown here is derived from an EMBL/GenBank/DDBJ whole genome shotgun (WGS) entry which is preliminary data.</text>
</comment>
<reference evidence="2 3" key="1">
    <citation type="submission" date="2020-08" db="EMBL/GenBank/DDBJ databases">
        <title>Genomic Encyclopedia of Type Strains, Phase III (KMG-III): the genomes of soil and plant-associated and newly described type strains.</title>
        <authorList>
            <person name="Whitman W."/>
        </authorList>
    </citation>
    <scope>NUCLEOTIDE SEQUENCE [LARGE SCALE GENOMIC DNA]</scope>
    <source>
        <strain evidence="2 3">CECT 7247</strain>
    </source>
</reference>
<dbReference type="SUPFAM" id="SSF51294">
    <property type="entry name" value="Hedgehog/intein (Hint) domain"/>
    <property type="match status" value="1"/>
</dbReference>
<dbReference type="InterPro" id="IPR003587">
    <property type="entry name" value="Hint_dom_N"/>
</dbReference>
<dbReference type="Gene3D" id="2.170.16.10">
    <property type="entry name" value="Hedgehog/Intein (Hint) domain"/>
    <property type="match status" value="1"/>
</dbReference>
<feature type="domain" description="Hint" evidence="1">
    <location>
        <begin position="394"/>
        <end position="515"/>
    </location>
</feature>
<dbReference type="InterPro" id="IPR036844">
    <property type="entry name" value="Hint_dom_sf"/>
</dbReference>
<sequence length="732" mass="78598">AGTLAQGWDGQKLAQQAKVNAQIVAEFGAQAANEVARNLDEKAKELRAAGKVEEAKKYEEGGEYRVAAHAVVGAMTGGVAGALGGAASASVADKLNDLQRVLTKSLTDAGLGPDKDGNNDWASGLARLASGALATGVGFAAGGSFDAAAAGLNQDFNNRQLHTNERQLIADLAEKRAKEFCGTNATCDAAVYGAYLADAMQRLAEAAVDSDKAKETATYFAELKAIAAKNPSSVAALGGLDAYDAMLTEARRLLSPYVGKVITVRGIAATADGSVQTYFKATDAQKNDHTANAFLGQLPTSSVVPGMNLRDEMRVEGLTAQLGSALPDTTLEEIFLGGAIEKRLGKLVGEWWKTLPGKGGLTGVIDSDVSVIAKQIGDLELPSSSFSKPSSSSGKCSFRGDMLVQTSNGFSRIDDIKLGDWVLSRDERTNALANKRVLAQYSNPYRETVYLGIINSSGSTQTIVTNRIHPFFVKLPIGRNAPPSSEGHNYLGPIPGGAWIDAQNLTVGLVLIGPDGKDQLVDSVQIRTEELRAFNLTVEDFHTYFIKAPDGEEAIWVHNNCFDYLPASAQPTGKTTPDGRKLYTFRDQDGSQITVYEGIDGRYYDSKKFPPDAALPPNVKSSNLEEVKRIPELDEFTRVVNGGGLSPSEKLAYKMAVLRDVAESNGWTVDRDLTRMNRRTVYQDPGEPGVFWSQDTQHGTFEKHDRFGNHLGEYDIKLSPTKDPQGHKLKVK</sequence>
<organism evidence="2 3">
    <name type="scientific">Roseateles terrae</name>
    <dbReference type="NCBI Taxonomy" id="431060"/>
    <lineage>
        <taxon>Bacteria</taxon>
        <taxon>Pseudomonadati</taxon>
        <taxon>Pseudomonadota</taxon>
        <taxon>Betaproteobacteria</taxon>
        <taxon>Burkholderiales</taxon>
        <taxon>Sphaerotilaceae</taxon>
        <taxon>Roseateles</taxon>
    </lineage>
</organism>
<dbReference type="EMBL" id="JACHXO010000013">
    <property type="protein sequence ID" value="MBB3197373.1"/>
    <property type="molecule type" value="Genomic_DNA"/>
</dbReference>
<proteinExistence type="predicted"/>
<dbReference type="Proteomes" id="UP000574369">
    <property type="component" value="Unassembled WGS sequence"/>
</dbReference>
<keyword evidence="3" id="KW-1185">Reference proteome</keyword>
<accession>A0ABR6GZ43</accession>
<dbReference type="RefSeq" id="WP_259373094.1">
    <property type="nucleotide sequence ID" value="NZ_JACHXO010000013.1"/>
</dbReference>
<gene>
    <name evidence="2" type="ORF">FHS28_004800</name>
</gene>
<dbReference type="Pfam" id="PF07591">
    <property type="entry name" value="PT-HINT"/>
    <property type="match status" value="2"/>
</dbReference>
<evidence type="ECO:0000259" key="1">
    <source>
        <dbReference type="SMART" id="SM00306"/>
    </source>
</evidence>
<evidence type="ECO:0000313" key="3">
    <source>
        <dbReference type="Proteomes" id="UP000574369"/>
    </source>
</evidence>
<dbReference type="CDD" id="cd00081">
    <property type="entry name" value="Hint"/>
    <property type="match status" value="1"/>
</dbReference>
<name>A0ABR6GZ43_9BURK</name>
<dbReference type="SMART" id="SM00306">
    <property type="entry name" value="HintN"/>
    <property type="match status" value="1"/>
</dbReference>